<dbReference type="InterPro" id="IPR009030">
    <property type="entry name" value="Growth_fac_rcpt_cys_sf"/>
</dbReference>
<evidence type="ECO:0000313" key="11">
    <source>
        <dbReference type="RefSeq" id="XP_032808724.1"/>
    </source>
</evidence>
<evidence type="ECO:0000256" key="2">
    <source>
        <dbReference type="ARBA" id="ARBA00022729"/>
    </source>
</evidence>
<dbReference type="PROSITE" id="PS50026">
    <property type="entry name" value="EGF_3"/>
    <property type="match status" value="11"/>
</dbReference>
<keyword evidence="2" id="KW-0732">Signal</keyword>
<evidence type="ECO:0000313" key="10">
    <source>
        <dbReference type="Proteomes" id="UP001318040"/>
    </source>
</evidence>
<feature type="domain" description="EGF-like" evidence="9">
    <location>
        <begin position="352"/>
        <end position="390"/>
    </location>
</feature>
<dbReference type="RefSeq" id="XP_032808724.1">
    <property type="nucleotide sequence ID" value="XM_032952833.1"/>
</dbReference>
<feature type="transmembrane region" description="Helical" evidence="8">
    <location>
        <begin position="639"/>
        <end position="663"/>
    </location>
</feature>
<protein>
    <submittedName>
        <fullName evidence="11">Latent-transforming growth factor beta-binding protein 4-like</fullName>
    </submittedName>
</protein>
<evidence type="ECO:0000256" key="8">
    <source>
        <dbReference type="SAM" id="Phobius"/>
    </source>
</evidence>
<name>A0AAJ7T0Q1_PETMA</name>
<keyword evidence="5" id="KW-0325">Glycoprotein</keyword>
<feature type="domain" description="EGF-like" evidence="9">
    <location>
        <begin position="560"/>
        <end position="598"/>
    </location>
</feature>
<dbReference type="PROSITE" id="PS01187">
    <property type="entry name" value="EGF_CA"/>
    <property type="match status" value="4"/>
</dbReference>
<dbReference type="InterPro" id="IPR049883">
    <property type="entry name" value="NOTCH1_EGF-like"/>
</dbReference>
<dbReference type="SMART" id="SM00179">
    <property type="entry name" value="EGF_CA"/>
    <property type="match status" value="11"/>
</dbReference>
<comment type="caution">
    <text evidence="6">Lacks conserved residue(s) required for the propagation of feature annotation.</text>
</comment>
<dbReference type="InterPro" id="IPR018097">
    <property type="entry name" value="EGF_Ca-bd_CS"/>
</dbReference>
<feature type="domain" description="EGF-like" evidence="9">
    <location>
        <begin position="404"/>
        <end position="442"/>
    </location>
</feature>
<evidence type="ECO:0000256" key="7">
    <source>
        <dbReference type="SAM" id="MobiDB-lite"/>
    </source>
</evidence>
<keyword evidence="10" id="KW-1185">Reference proteome</keyword>
<feature type="domain" description="EGF-like" evidence="9">
    <location>
        <begin position="9"/>
        <end position="47"/>
    </location>
</feature>
<feature type="region of interest" description="Disordered" evidence="7">
    <location>
        <begin position="669"/>
        <end position="693"/>
    </location>
</feature>
<dbReference type="KEGG" id="pmrn:116941611"/>
<dbReference type="Proteomes" id="UP001318040">
    <property type="component" value="Chromosome 1"/>
</dbReference>
<feature type="domain" description="EGF-like" evidence="9">
    <location>
        <begin position="165"/>
        <end position="203"/>
    </location>
</feature>
<feature type="compositionally biased region" description="Acidic residues" evidence="7">
    <location>
        <begin position="611"/>
        <end position="620"/>
    </location>
</feature>
<keyword evidence="8" id="KW-1133">Transmembrane helix</keyword>
<dbReference type="FunFam" id="2.10.25.10:FF:000017">
    <property type="entry name" value="latent-transforming growth factor beta-binding protein 4 isoform X1"/>
    <property type="match status" value="11"/>
</dbReference>
<feature type="domain" description="EGF-like" evidence="9">
    <location>
        <begin position="269"/>
        <end position="307"/>
    </location>
</feature>
<dbReference type="AlphaFoldDB" id="A0AAJ7T0Q1"/>
<dbReference type="SUPFAM" id="SSF57196">
    <property type="entry name" value="EGF/Laminin"/>
    <property type="match status" value="3"/>
</dbReference>
<feature type="domain" description="EGF-like" evidence="9">
    <location>
        <begin position="113"/>
        <end position="151"/>
    </location>
</feature>
<organism evidence="10 11">
    <name type="scientific">Petromyzon marinus</name>
    <name type="common">Sea lamprey</name>
    <dbReference type="NCBI Taxonomy" id="7757"/>
    <lineage>
        <taxon>Eukaryota</taxon>
        <taxon>Metazoa</taxon>
        <taxon>Chordata</taxon>
        <taxon>Craniata</taxon>
        <taxon>Vertebrata</taxon>
        <taxon>Cyclostomata</taxon>
        <taxon>Hyperoartia</taxon>
        <taxon>Petromyzontiformes</taxon>
        <taxon>Petromyzontidae</taxon>
        <taxon>Petromyzon</taxon>
    </lineage>
</organism>
<dbReference type="Gene3D" id="2.10.25.10">
    <property type="entry name" value="Laminin"/>
    <property type="match status" value="11"/>
</dbReference>
<evidence type="ECO:0000256" key="6">
    <source>
        <dbReference type="PROSITE-ProRule" id="PRU00076"/>
    </source>
</evidence>
<dbReference type="InterPro" id="IPR000742">
    <property type="entry name" value="EGF"/>
</dbReference>
<feature type="domain" description="EGF-like" evidence="9">
    <location>
        <begin position="217"/>
        <end position="255"/>
    </location>
</feature>
<keyword evidence="3" id="KW-0677">Repeat</keyword>
<sequence>MRDQASCLDVDECQESRAPCGEGGRCQNVPGSFHCYCEPGFRLSSGKQPFQPTRDQASCLDVDECQESQAPCGEGGRCENVPGSFHCYCEPGFRLSSGKQPFQPTRDQASCVDVDECQESQAPCGEGGRCENVPGSVHCYCEPGFRLSTGKQPFQPSRDQASCVDVDECQENQATCGGGGRCENVPGSFHCYCEPGFRLSSGKQPFQPMRDQASCLDVDECQESRAPCGEGGRCQNVPGSFHCYCEPGFRLSSGKQPFQPTRDQASCLDVDECQESQAPCGEGGRCENVPGSFHCYCEPGFRLSSGKQPFQPTRDQASCLGEGWTHGDNSSVVLSSGKQPFKPTHDQAYCLDVDECQESRAPCGEGGRCENVPGSFHCYCEPGFRLSSGKQPFQPTRDQASCVDVDECLESQATCAEGSRCENVPGSFHCYCEPGFRLSSGKQPFQPTRDQASCVDVDECQESRAPCGEGGRCENVPGTFHCYCEPGFRLSSLKQPFQPMRDQASCLDVDECQESRAPCGEGGRCENVPGSFHCYCEPGFRPSSGKQPFQPTHDQASCVDVDECLESQATCGEGSRCENVPGSFHCYCEPGFRLSSGKQPFQPTRDQASCVDDDDGDDGDDKAQFDKLPSPQKSDRASLLYLLLSLPAGLLVGGVSLLIGVLISRMGRRRRSRTSETSDSGVMEDSPCLDAAP</sequence>
<feature type="region of interest" description="Disordered" evidence="7">
    <location>
        <begin position="598"/>
        <end position="632"/>
    </location>
</feature>
<keyword evidence="8" id="KW-0812">Transmembrane</keyword>
<dbReference type="GO" id="GO:0005509">
    <property type="term" value="F:calcium ion binding"/>
    <property type="evidence" value="ECO:0007669"/>
    <property type="project" value="InterPro"/>
</dbReference>
<evidence type="ECO:0000256" key="3">
    <source>
        <dbReference type="ARBA" id="ARBA00022737"/>
    </source>
</evidence>
<feature type="domain" description="EGF-like" evidence="9">
    <location>
        <begin position="456"/>
        <end position="491"/>
    </location>
</feature>
<dbReference type="SUPFAM" id="SSF57184">
    <property type="entry name" value="Growth factor receptor domain"/>
    <property type="match status" value="3"/>
</dbReference>
<dbReference type="CDD" id="cd00054">
    <property type="entry name" value="EGF_CA"/>
    <property type="match status" value="11"/>
</dbReference>
<proteinExistence type="predicted"/>
<dbReference type="PANTHER" id="PTHR24039:SF48">
    <property type="entry name" value="FIBRILLIN-2 ISOFORM X1-RELATED"/>
    <property type="match status" value="1"/>
</dbReference>
<dbReference type="Pfam" id="PF07645">
    <property type="entry name" value="EGF_CA"/>
    <property type="match status" value="11"/>
</dbReference>
<feature type="domain" description="EGF-like" evidence="9">
    <location>
        <begin position="61"/>
        <end position="99"/>
    </location>
</feature>
<evidence type="ECO:0000256" key="5">
    <source>
        <dbReference type="ARBA" id="ARBA00023180"/>
    </source>
</evidence>
<keyword evidence="1 6" id="KW-0245">EGF-like domain</keyword>
<evidence type="ECO:0000256" key="4">
    <source>
        <dbReference type="ARBA" id="ARBA00023157"/>
    </source>
</evidence>
<evidence type="ECO:0000256" key="1">
    <source>
        <dbReference type="ARBA" id="ARBA00022536"/>
    </source>
</evidence>
<dbReference type="PROSITE" id="PS00010">
    <property type="entry name" value="ASX_HYDROXYL"/>
    <property type="match status" value="10"/>
</dbReference>
<keyword evidence="8" id="KW-0472">Membrane</keyword>
<feature type="domain" description="EGF-like" evidence="9">
    <location>
        <begin position="508"/>
        <end position="546"/>
    </location>
</feature>
<keyword evidence="4" id="KW-1015">Disulfide bond</keyword>
<gene>
    <name evidence="11" type="primary">LOC116941611</name>
</gene>
<feature type="compositionally biased region" description="Polar residues" evidence="7">
    <location>
        <begin position="598"/>
        <end position="607"/>
    </location>
</feature>
<evidence type="ECO:0000259" key="9">
    <source>
        <dbReference type="PROSITE" id="PS50026"/>
    </source>
</evidence>
<dbReference type="InterPro" id="IPR001881">
    <property type="entry name" value="EGF-like_Ca-bd_dom"/>
</dbReference>
<reference evidence="11" key="1">
    <citation type="submission" date="2025-08" db="UniProtKB">
        <authorList>
            <consortium name="RefSeq"/>
        </authorList>
    </citation>
    <scope>IDENTIFICATION</scope>
    <source>
        <tissue evidence="11">Sperm</tissue>
    </source>
</reference>
<dbReference type="SMART" id="SM00181">
    <property type="entry name" value="EGF"/>
    <property type="match status" value="11"/>
</dbReference>
<accession>A0AAJ7T0Q1</accession>
<dbReference type="PANTHER" id="PTHR24039">
    <property type="entry name" value="FIBRILLIN-RELATED"/>
    <property type="match status" value="1"/>
</dbReference>
<dbReference type="InterPro" id="IPR000152">
    <property type="entry name" value="EGF-type_Asp/Asn_hydroxyl_site"/>
</dbReference>